<dbReference type="Proteomes" id="UP000249464">
    <property type="component" value="Unassembled WGS sequence"/>
</dbReference>
<name>A0A2X0LR41_9BASI</name>
<protein>
    <submittedName>
        <fullName evidence="1">BQ5605_C013g07182 protein</fullName>
    </submittedName>
</protein>
<organism evidence="1 2">
    <name type="scientific">Microbotryum silenes-dioicae</name>
    <dbReference type="NCBI Taxonomy" id="796604"/>
    <lineage>
        <taxon>Eukaryota</taxon>
        <taxon>Fungi</taxon>
        <taxon>Dikarya</taxon>
        <taxon>Basidiomycota</taxon>
        <taxon>Pucciniomycotina</taxon>
        <taxon>Microbotryomycetes</taxon>
        <taxon>Microbotryales</taxon>
        <taxon>Microbotryaceae</taxon>
        <taxon>Microbotryum</taxon>
    </lineage>
</organism>
<keyword evidence="2" id="KW-1185">Reference proteome</keyword>
<dbReference type="EMBL" id="FQNC01000013">
    <property type="protein sequence ID" value="SGY14962.1"/>
    <property type="molecule type" value="Genomic_DNA"/>
</dbReference>
<reference evidence="1 2" key="1">
    <citation type="submission" date="2016-11" db="EMBL/GenBank/DDBJ databases">
        <authorList>
            <person name="Jaros S."/>
            <person name="Januszkiewicz K."/>
            <person name="Wedrychowicz H."/>
        </authorList>
    </citation>
    <scope>NUCLEOTIDE SEQUENCE [LARGE SCALE GENOMIC DNA]</scope>
</reference>
<evidence type="ECO:0000313" key="2">
    <source>
        <dbReference type="Proteomes" id="UP000249464"/>
    </source>
</evidence>
<gene>
    <name evidence="1" type="primary">BQ5605_C013g07182</name>
    <name evidence="1" type="ORF">BQ5605_C013G07182</name>
</gene>
<dbReference type="AlphaFoldDB" id="A0A2X0LR41"/>
<sequence>MCPASQLSSVSEFAMNRGGSEVAGRPSLIDNAGATTTVSITAISRLW</sequence>
<accession>A0A2X0LR41</accession>
<evidence type="ECO:0000313" key="1">
    <source>
        <dbReference type="EMBL" id="SGY14962.1"/>
    </source>
</evidence>
<proteinExistence type="predicted"/>